<evidence type="ECO:0000313" key="2">
    <source>
        <dbReference type="Proteomes" id="UP000032049"/>
    </source>
</evidence>
<evidence type="ECO:0000313" key="1">
    <source>
        <dbReference type="EMBL" id="KIO77639.1"/>
    </source>
</evidence>
<reference evidence="1 2" key="1">
    <citation type="submission" date="2015-01" db="EMBL/GenBank/DDBJ databases">
        <title>Draft genome sequence of Pedobacter sp. NL19 isolated from sludge of an effluent treatment pond in an abandoned uranium mine.</title>
        <authorList>
            <person name="Santos T."/>
            <person name="Caetano T."/>
            <person name="Covas C."/>
            <person name="Cruz A."/>
            <person name="Mendo S."/>
        </authorList>
    </citation>
    <scope>NUCLEOTIDE SEQUENCE [LARGE SCALE GENOMIC DNA]</scope>
    <source>
        <strain evidence="1 2">NL19</strain>
    </source>
</reference>
<dbReference type="STRING" id="1503925.TH53_08325"/>
<dbReference type="AlphaFoldDB" id="A0A0D0FYL4"/>
<sequence>MADLKTEFSVEFEGETIPVIITEIENDEDSIFMVNIPGHQGFEIFLSEDDMWVTNDEVAVDEDFIFLIGDKFESLQP</sequence>
<accession>A0A0D0FYL4</accession>
<organism evidence="1 2">
    <name type="scientific">Pedobacter lusitanus</name>
    <dbReference type="NCBI Taxonomy" id="1503925"/>
    <lineage>
        <taxon>Bacteria</taxon>
        <taxon>Pseudomonadati</taxon>
        <taxon>Bacteroidota</taxon>
        <taxon>Sphingobacteriia</taxon>
        <taxon>Sphingobacteriales</taxon>
        <taxon>Sphingobacteriaceae</taxon>
        <taxon>Pedobacter</taxon>
    </lineage>
</organism>
<proteinExistence type="predicted"/>
<dbReference type="EMBL" id="JXRA01000031">
    <property type="protein sequence ID" value="KIO77639.1"/>
    <property type="molecule type" value="Genomic_DNA"/>
</dbReference>
<keyword evidence="2" id="KW-1185">Reference proteome</keyword>
<dbReference type="RefSeq" id="WP_041880598.1">
    <property type="nucleotide sequence ID" value="NZ_CP157278.1"/>
</dbReference>
<name>A0A0D0FYL4_9SPHI</name>
<comment type="caution">
    <text evidence="1">The sequence shown here is derived from an EMBL/GenBank/DDBJ whole genome shotgun (WGS) entry which is preliminary data.</text>
</comment>
<dbReference type="Proteomes" id="UP000032049">
    <property type="component" value="Unassembled WGS sequence"/>
</dbReference>
<dbReference type="OrthoDB" id="770284at2"/>
<gene>
    <name evidence="1" type="ORF">TH53_08325</name>
</gene>
<protein>
    <submittedName>
        <fullName evidence="1">Uncharacterized protein</fullName>
    </submittedName>
</protein>